<keyword evidence="5" id="KW-1185">Reference proteome</keyword>
<reference evidence="3 5" key="2">
    <citation type="submission" date="2021-03" db="EMBL/GenBank/DDBJ databases">
        <title>Human Oral Microbial Genomes.</title>
        <authorList>
            <person name="Johnston C.D."/>
            <person name="Chen T."/>
            <person name="Dewhirst F.E."/>
        </authorList>
    </citation>
    <scope>NUCLEOTIDE SEQUENCE [LARGE SCALE GENOMIC DNA]</scope>
    <source>
        <strain evidence="3 5">W1435</strain>
    </source>
</reference>
<dbReference type="KEGG" id="pfus:ADJ77_11535"/>
<organism evidence="2 4">
    <name type="scientific">Prevotella fusca JCM 17724</name>
    <dbReference type="NCBI Taxonomy" id="1236517"/>
    <lineage>
        <taxon>Bacteria</taxon>
        <taxon>Pseudomonadati</taxon>
        <taxon>Bacteroidota</taxon>
        <taxon>Bacteroidia</taxon>
        <taxon>Bacteroidales</taxon>
        <taxon>Prevotellaceae</taxon>
        <taxon>Prevotella</taxon>
    </lineage>
</organism>
<dbReference type="Proteomes" id="UP000682005">
    <property type="component" value="Chromosome 2"/>
</dbReference>
<name>A0A0K1NMT4_9BACT</name>
<dbReference type="OrthoDB" id="1083224at2"/>
<proteinExistence type="predicted"/>
<evidence type="ECO:0000313" key="3">
    <source>
        <dbReference type="EMBL" id="QUB86022.1"/>
    </source>
</evidence>
<evidence type="ECO:0000313" key="5">
    <source>
        <dbReference type="Proteomes" id="UP000682005"/>
    </source>
</evidence>
<feature type="transmembrane region" description="Helical" evidence="1">
    <location>
        <begin position="377"/>
        <end position="396"/>
    </location>
</feature>
<feature type="transmembrane region" description="Helical" evidence="1">
    <location>
        <begin position="107"/>
        <end position="126"/>
    </location>
</feature>
<dbReference type="AlphaFoldDB" id="A0A0K1NMT4"/>
<dbReference type="EMBL" id="CP072369">
    <property type="protein sequence ID" value="QUB86022.1"/>
    <property type="molecule type" value="Genomic_DNA"/>
</dbReference>
<gene>
    <name evidence="2" type="ORF">ADJ77_11535</name>
    <name evidence="3" type="ORF">J5A51_01790</name>
</gene>
<dbReference type="RefSeq" id="WP_025078187.1">
    <property type="nucleotide sequence ID" value="NZ_BAKO01000010.1"/>
</dbReference>
<reference evidence="2 4" key="1">
    <citation type="submission" date="2015-07" db="EMBL/GenBank/DDBJ databases">
        <authorList>
            <person name="Noorani M."/>
        </authorList>
    </citation>
    <scope>NUCLEOTIDE SEQUENCE [LARGE SCALE GENOMIC DNA]</scope>
    <source>
        <strain evidence="2 4">W1435</strain>
    </source>
</reference>
<dbReference type="STRING" id="1236517.ADJ77_11535"/>
<protein>
    <submittedName>
        <fullName evidence="3">DUF4280 domain-containing protein</fullName>
    </submittedName>
</protein>
<sequence>MAQSYIPAGTDVICTEMTGGVPAQLGLTREAKVLYGKEKKPLLNTCDKKLSCSLQCRIKQTFFSGLGGLLIGLAAGALVVAFVIATAGAGAAVVGAAAAIATTATNVAFAASMALFVGGAASYGAAATYKYLANECDDSLTGEWGMFHGKAKIEGHNALLEPSMLTCSKGGVVTLVMDHAKALELAQMISKTNNEISNVNAWSKIKQGFIGNVSNALLAGFQGQAAGSAIAVIIGSGLSVYFYCTSDVENFRDSNVRKQNSYAKSALEKDDDQTSMKTDHSVLTSSDGITVGSVSGGGLVGAGTEVVATVTIRNDELAKESMKQNENALKYILAGNEEAAEGAYRKAGELMGKQQGVNLNSFKEIFTGRTRVFKYNVHNGAFIGAGLAIGVLGAMWNNHIEWGDNKEENLLYKSMIDKIKKARKNNKTKTSILANSL</sequence>
<evidence type="ECO:0000313" key="2">
    <source>
        <dbReference type="EMBL" id="AKU70389.1"/>
    </source>
</evidence>
<keyword evidence="1" id="KW-1133">Transmembrane helix</keyword>
<evidence type="ECO:0000313" key="4">
    <source>
        <dbReference type="Proteomes" id="UP000060345"/>
    </source>
</evidence>
<dbReference type="Proteomes" id="UP000060345">
    <property type="component" value="Chromosome 2"/>
</dbReference>
<feature type="transmembrane region" description="Helical" evidence="1">
    <location>
        <begin position="68"/>
        <end position="101"/>
    </location>
</feature>
<keyword evidence="1" id="KW-0812">Transmembrane</keyword>
<accession>A0A0K1NMT4</accession>
<dbReference type="EMBL" id="CP012075">
    <property type="protein sequence ID" value="AKU70389.1"/>
    <property type="molecule type" value="Genomic_DNA"/>
</dbReference>
<evidence type="ECO:0000256" key="1">
    <source>
        <dbReference type="SAM" id="Phobius"/>
    </source>
</evidence>
<keyword evidence="1" id="KW-0472">Membrane</keyword>